<dbReference type="KEGG" id="saci:Sinac_2737"/>
<dbReference type="HOGENOM" id="CLU_2847480_0_0_0"/>
<dbReference type="Proteomes" id="UP000010798">
    <property type="component" value="Chromosome"/>
</dbReference>
<evidence type="ECO:0000256" key="1">
    <source>
        <dbReference type="SAM" id="MobiDB-lite"/>
    </source>
</evidence>
<feature type="compositionally biased region" description="Basic and acidic residues" evidence="1">
    <location>
        <begin position="55"/>
        <end position="65"/>
    </location>
</feature>
<dbReference type="AlphaFoldDB" id="L0DDX8"/>
<keyword evidence="3" id="KW-1185">Reference proteome</keyword>
<evidence type="ECO:0000313" key="2">
    <source>
        <dbReference type="EMBL" id="AGA27033.1"/>
    </source>
</evidence>
<proteinExistence type="predicted"/>
<feature type="region of interest" description="Disordered" evidence="1">
    <location>
        <begin position="1"/>
        <end position="65"/>
    </location>
</feature>
<accession>L0DDX8</accession>
<protein>
    <submittedName>
        <fullName evidence="2">Uncharacterized protein</fullName>
    </submittedName>
</protein>
<organism evidence="2 3">
    <name type="scientific">Singulisphaera acidiphila (strain ATCC BAA-1392 / DSM 18658 / VKM B-2454 / MOB10)</name>
    <dbReference type="NCBI Taxonomy" id="886293"/>
    <lineage>
        <taxon>Bacteria</taxon>
        <taxon>Pseudomonadati</taxon>
        <taxon>Planctomycetota</taxon>
        <taxon>Planctomycetia</taxon>
        <taxon>Isosphaerales</taxon>
        <taxon>Isosphaeraceae</taxon>
        <taxon>Singulisphaera</taxon>
    </lineage>
</organism>
<reference evidence="2 3" key="1">
    <citation type="submission" date="2012-02" db="EMBL/GenBank/DDBJ databases">
        <title>Complete sequence of chromosome of Singulisphaera acidiphila DSM 18658.</title>
        <authorList>
            <consortium name="US DOE Joint Genome Institute (JGI-PGF)"/>
            <person name="Lucas S."/>
            <person name="Copeland A."/>
            <person name="Lapidus A."/>
            <person name="Glavina del Rio T."/>
            <person name="Dalin E."/>
            <person name="Tice H."/>
            <person name="Bruce D."/>
            <person name="Goodwin L."/>
            <person name="Pitluck S."/>
            <person name="Peters L."/>
            <person name="Ovchinnikova G."/>
            <person name="Chertkov O."/>
            <person name="Kyrpides N."/>
            <person name="Mavromatis K."/>
            <person name="Ivanova N."/>
            <person name="Brettin T."/>
            <person name="Detter J.C."/>
            <person name="Han C."/>
            <person name="Larimer F."/>
            <person name="Land M."/>
            <person name="Hauser L."/>
            <person name="Markowitz V."/>
            <person name="Cheng J.-F."/>
            <person name="Hugenholtz P."/>
            <person name="Woyke T."/>
            <person name="Wu D."/>
            <person name="Tindall B."/>
            <person name="Pomrenke H."/>
            <person name="Brambilla E."/>
            <person name="Klenk H.-P."/>
            <person name="Eisen J.A."/>
        </authorList>
    </citation>
    <scope>NUCLEOTIDE SEQUENCE [LARGE SCALE GENOMIC DNA]</scope>
    <source>
        <strain evidence="3">ATCC BAA-1392 / DSM 18658 / VKM B-2454 / MOB10</strain>
    </source>
</reference>
<name>L0DDX8_SINAD</name>
<feature type="compositionally biased region" description="Basic and acidic residues" evidence="1">
    <location>
        <begin position="24"/>
        <end position="44"/>
    </location>
</feature>
<sequence length="65" mass="7420">MSMQNYWAKRNSRAGHTMFGTGGDPRDRYSGGRKNVREDQDIRIHPVPGAFGSSRAREEPENWPT</sequence>
<gene>
    <name evidence="2" type="ordered locus">Sinac_2737</name>
</gene>
<dbReference type="EMBL" id="CP003364">
    <property type="protein sequence ID" value="AGA27033.1"/>
    <property type="molecule type" value="Genomic_DNA"/>
</dbReference>
<evidence type="ECO:0000313" key="3">
    <source>
        <dbReference type="Proteomes" id="UP000010798"/>
    </source>
</evidence>